<organism evidence="2 3">
    <name type="scientific">Lentithecium fluviatile CBS 122367</name>
    <dbReference type="NCBI Taxonomy" id="1168545"/>
    <lineage>
        <taxon>Eukaryota</taxon>
        <taxon>Fungi</taxon>
        <taxon>Dikarya</taxon>
        <taxon>Ascomycota</taxon>
        <taxon>Pezizomycotina</taxon>
        <taxon>Dothideomycetes</taxon>
        <taxon>Pleosporomycetidae</taxon>
        <taxon>Pleosporales</taxon>
        <taxon>Massarineae</taxon>
        <taxon>Lentitheciaceae</taxon>
        <taxon>Lentithecium</taxon>
    </lineage>
</organism>
<dbReference type="GO" id="GO:0016810">
    <property type="term" value="F:hydrolase activity, acting on carbon-nitrogen (but not peptide) bonds"/>
    <property type="evidence" value="ECO:0007669"/>
    <property type="project" value="InterPro"/>
</dbReference>
<evidence type="ECO:0000313" key="3">
    <source>
        <dbReference type="Proteomes" id="UP000799291"/>
    </source>
</evidence>
<gene>
    <name evidence="2" type="ORF">K458DRAFT_295779</name>
</gene>
<dbReference type="InterPro" id="IPR032466">
    <property type="entry name" value="Metal_Hydrolase"/>
</dbReference>
<dbReference type="OrthoDB" id="194468at2759"/>
<dbReference type="Proteomes" id="UP000799291">
    <property type="component" value="Unassembled WGS sequence"/>
</dbReference>
<sequence length="537" mass="58621">MAQTISSTTPNNSTAYINGNVFTVNESQPHATAFIVSPDGLFTHVGSDAEIRAIAREHHIVMVNLKQQFVMPGIHDAHMHLMYCGFALTSDANIPFDSTSENIASRIKEGSCRCEYINSYQDWIMANAYNNEGFPKGLADRKYLDKLFPDTPVVVLGGAGHSKLLNTEALKRAGYSLTDEPDVQGSKFFRREDGTLTGELGETAMTKAAIAMPSPSVTHTKRVLEKAIHVAHKAGVTSCQEASANTLLLHALRELDAENRLKMDIATHIVYGPEFVAHESAATLHPLLDDAQKFKSKHVDTRFVKIILDGVPLLPLLTHCTLDEHGNADQSKIFVEDVRDAVLKYDKKGMTVKIHCTGQGATRMALDAIEAARRVNPNGPRHEIAHCSGVHEDEYPRFSPLTVTAEMSPALFFTHPVTASSNGLMDWNFPKMLAANAHMTIGSDWGAAPDPSVLPALAQIVETMGGGKKEKGGELLCRMLTLQGAMAVGREKEVGSVEVGKRANFLVVDRDLGRGEFEGARVVRTYFEGECVWDGES</sequence>
<dbReference type="InterPro" id="IPR013108">
    <property type="entry name" value="Amidohydro_3"/>
</dbReference>
<dbReference type="InterPro" id="IPR011059">
    <property type="entry name" value="Metal-dep_hydrolase_composite"/>
</dbReference>
<keyword evidence="2" id="KW-0378">Hydrolase</keyword>
<evidence type="ECO:0000259" key="1">
    <source>
        <dbReference type="Pfam" id="PF07969"/>
    </source>
</evidence>
<name>A0A6G1JAR4_9PLEO</name>
<proteinExistence type="predicted"/>
<dbReference type="Pfam" id="PF07969">
    <property type="entry name" value="Amidohydro_3"/>
    <property type="match status" value="1"/>
</dbReference>
<dbReference type="PANTHER" id="PTHR22642:SF2">
    <property type="entry name" value="PROTEIN LONG AFTER FAR-RED 3"/>
    <property type="match status" value="1"/>
</dbReference>
<dbReference type="AlphaFoldDB" id="A0A6G1JAR4"/>
<accession>A0A6G1JAR4</accession>
<dbReference type="EMBL" id="MU005575">
    <property type="protein sequence ID" value="KAF2687320.1"/>
    <property type="molecule type" value="Genomic_DNA"/>
</dbReference>
<dbReference type="Gene3D" id="3.20.20.140">
    <property type="entry name" value="Metal-dependent hydrolases"/>
    <property type="match status" value="1"/>
</dbReference>
<dbReference type="PANTHER" id="PTHR22642">
    <property type="entry name" value="IMIDAZOLONEPROPIONASE"/>
    <property type="match status" value="1"/>
</dbReference>
<dbReference type="Gene3D" id="3.10.310.70">
    <property type="match status" value="1"/>
</dbReference>
<evidence type="ECO:0000313" key="2">
    <source>
        <dbReference type="EMBL" id="KAF2687320.1"/>
    </source>
</evidence>
<protein>
    <submittedName>
        <fullName evidence="2">Amidohydrolase 3</fullName>
    </submittedName>
</protein>
<feature type="domain" description="Amidohydrolase 3" evidence="1">
    <location>
        <begin position="63"/>
        <end position="532"/>
    </location>
</feature>
<keyword evidence="3" id="KW-1185">Reference proteome</keyword>
<reference evidence="2" key="1">
    <citation type="journal article" date="2020" name="Stud. Mycol.">
        <title>101 Dothideomycetes genomes: a test case for predicting lifestyles and emergence of pathogens.</title>
        <authorList>
            <person name="Haridas S."/>
            <person name="Albert R."/>
            <person name="Binder M."/>
            <person name="Bloem J."/>
            <person name="Labutti K."/>
            <person name="Salamov A."/>
            <person name="Andreopoulos B."/>
            <person name="Baker S."/>
            <person name="Barry K."/>
            <person name="Bills G."/>
            <person name="Bluhm B."/>
            <person name="Cannon C."/>
            <person name="Castanera R."/>
            <person name="Culley D."/>
            <person name="Daum C."/>
            <person name="Ezra D."/>
            <person name="Gonzalez J."/>
            <person name="Henrissat B."/>
            <person name="Kuo A."/>
            <person name="Liang C."/>
            <person name="Lipzen A."/>
            <person name="Lutzoni F."/>
            <person name="Magnuson J."/>
            <person name="Mondo S."/>
            <person name="Nolan M."/>
            <person name="Ohm R."/>
            <person name="Pangilinan J."/>
            <person name="Park H.-J."/>
            <person name="Ramirez L."/>
            <person name="Alfaro M."/>
            <person name="Sun H."/>
            <person name="Tritt A."/>
            <person name="Yoshinaga Y."/>
            <person name="Zwiers L.-H."/>
            <person name="Turgeon B."/>
            <person name="Goodwin S."/>
            <person name="Spatafora J."/>
            <person name="Crous P."/>
            <person name="Grigoriev I."/>
        </authorList>
    </citation>
    <scope>NUCLEOTIDE SEQUENCE</scope>
    <source>
        <strain evidence="2">CBS 122367</strain>
    </source>
</reference>
<dbReference type="SUPFAM" id="SSF51556">
    <property type="entry name" value="Metallo-dependent hydrolases"/>
    <property type="match status" value="1"/>
</dbReference>
<dbReference type="Gene3D" id="2.30.40.10">
    <property type="entry name" value="Urease, subunit C, domain 1"/>
    <property type="match status" value="1"/>
</dbReference>
<dbReference type="SUPFAM" id="SSF51338">
    <property type="entry name" value="Composite domain of metallo-dependent hydrolases"/>
    <property type="match status" value="1"/>
</dbReference>